<dbReference type="NCBIfam" id="TIGR00801">
    <property type="entry name" value="ncs2"/>
    <property type="match status" value="1"/>
</dbReference>
<sequence>MTMSDKSGYFLRWKVNTSGGVVAPDERLPWWPSLLLGFQHVLAMFGSTVVAPILMGFPPNTAILFSGIGTLIFFLFVGGRVPSYLGSSFAFLGVVATATGHQLGTGPNPAIAVALGGIIGAGVAYAIISIIVLIVGYSWLNYLMPGIVTGTVVMVIGLNLSTSAIKQVATTPFDAWMALVTIIAVALFSVYAPGLLRRLPILLGGIVGYVVYGLLGLAGIGSKIDFTQVNKAAWIGVPQFTTPVFQANAMSIITPVAIILAAENIGHIKAVGAMTGSNLDKYLGRAFMGDSVATILAGSFGGTGVTTYAENIGVMAVNRVYSTLIFVIASCIAILFSFCPKFGAIVSTIPAGVFGGLSLVLFGLIAVTGGRIWIENKVDFSKSSNLIPAGVALIIGAGMTGGLAVHFGTIAIDGIGLATFAAIILHQILKERNPQPDEAVFADAAVGMDPTEGHIDTEKR</sequence>
<protein>
    <submittedName>
        <fullName evidence="8">Nitrate reductase</fullName>
    </submittedName>
</protein>
<evidence type="ECO:0000256" key="3">
    <source>
        <dbReference type="ARBA" id="ARBA00022448"/>
    </source>
</evidence>
<gene>
    <name evidence="8" type="primary">uraA</name>
    <name evidence="8" type="ORF">KTT_24910</name>
</gene>
<feature type="transmembrane region" description="Helical" evidence="7">
    <location>
        <begin position="34"/>
        <end position="55"/>
    </location>
</feature>
<dbReference type="GO" id="GO:0005886">
    <property type="term" value="C:plasma membrane"/>
    <property type="evidence" value="ECO:0007669"/>
    <property type="project" value="UniProtKB-ARBA"/>
</dbReference>
<keyword evidence="5 7" id="KW-1133">Transmembrane helix</keyword>
<feature type="transmembrane region" description="Helical" evidence="7">
    <location>
        <begin position="320"/>
        <end position="339"/>
    </location>
</feature>
<dbReference type="PANTHER" id="PTHR42810:SF2">
    <property type="entry name" value="PURINE PERMEASE C1399.01C-RELATED"/>
    <property type="match status" value="1"/>
</dbReference>
<evidence type="ECO:0000256" key="7">
    <source>
        <dbReference type="SAM" id="Phobius"/>
    </source>
</evidence>
<reference evidence="9" key="1">
    <citation type="submission" date="2018-12" db="EMBL/GenBank/DDBJ databases">
        <title>Tengunoibacter tsumagoiensis gen. nov., sp. nov., Dictyobacter kobayashii sp. nov., D. alpinus sp. nov., and D. joshuensis sp. nov. and description of Dictyobacteraceae fam. nov. within the order Ktedonobacterales isolated from Tengu-no-mugimeshi.</title>
        <authorList>
            <person name="Wang C.M."/>
            <person name="Zheng Y."/>
            <person name="Sakai Y."/>
            <person name="Toyoda A."/>
            <person name="Minakuchi Y."/>
            <person name="Abe K."/>
            <person name="Yokota A."/>
            <person name="Yabe S."/>
        </authorList>
    </citation>
    <scope>NUCLEOTIDE SEQUENCE [LARGE SCALE GENOMIC DNA]</scope>
    <source>
        <strain evidence="9">Uno3</strain>
    </source>
</reference>
<feature type="transmembrane region" description="Helical" evidence="7">
    <location>
        <begin position="240"/>
        <end position="262"/>
    </location>
</feature>
<feature type="transmembrane region" description="Helical" evidence="7">
    <location>
        <begin position="410"/>
        <end position="429"/>
    </location>
</feature>
<keyword evidence="9" id="KW-1185">Reference proteome</keyword>
<feature type="transmembrane region" description="Helical" evidence="7">
    <location>
        <begin position="142"/>
        <end position="161"/>
    </location>
</feature>
<comment type="caution">
    <text evidence="8">The sequence shown here is derived from an EMBL/GenBank/DDBJ whole genome shotgun (WGS) entry which is preliminary data.</text>
</comment>
<dbReference type="InterPro" id="IPR006042">
    <property type="entry name" value="Xan_ur_permease"/>
</dbReference>
<organism evidence="8 9">
    <name type="scientific">Tengunoibacter tsumagoiensis</name>
    <dbReference type="NCBI Taxonomy" id="2014871"/>
    <lineage>
        <taxon>Bacteria</taxon>
        <taxon>Bacillati</taxon>
        <taxon>Chloroflexota</taxon>
        <taxon>Ktedonobacteria</taxon>
        <taxon>Ktedonobacterales</taxon>
        <taxon>Dictyobacteraceae</taxon>
        <taxon>Tengunoibacter</taxon>
    </lineage>
</organism>
<keyword evidence="6 7" id="KW-0472">Membrane</keyword>
<feature type="transmembrane region" description="Helical" evidence="7">
    <location>
        <begin position="110"/>
        <end position="135"/>
    </location>
</feature>
<dbReference type="RefSeq" id="WP_126580234.1">
    <property type="nucleotide sequence ID" value="NZ_BIFR01000001.1"/>
</dbReference>
<dbReference type="OrthoDB" id="9779092at2"/>
<feature type="transmembrane region" description="Helical" evidence="7">
    <location>
        <begin position="173"/>
        <end position="192"/>
    </location>
</feature>
<dbReference type="InterPro" id="IPR006043">
    <property type="entry name" value="NCS2"/>
</dbReference>
<evidence type="ECO:0000256" key="6">
    <source>
        <dbReference type="ARBA" id="ARBA00023136"/>
    </source>
</evidence>
<dbReference type="AlphaFoldDB" id="A0A402A0P7"/>
<dbReference type="GO" id="GO:0042907">
    <property type="term" value="F:xanthine transmembrane transporter activity"/>
    <property type="evidence" value="ECO:0007669"/>
    <property type="project" value="TreeGrafter"/>
</dbReference>
<feature type="transmembrane region" description="Helical" evidence="7">
    <location>
        <begin position="199"/>
        <end position="220"/>
    </location>
</feature>
<accession>A0A402A0P7</accession>
<evidence type="ECO:0000256" key="2">
    <source>
        <dbReference type="ARBA" id="ARBA00008821"/>
    </source>
</evidence>
<dbReference type="PANTHER" id="PTHR42810">
    <property type="entry name" value="PURINE PERMEASE C1399.01C-RELATED"/>
    <property type="match status" value="1"/>
</dbReference>
<comment type="similarity">
    <text evidence="2">Belongs to the nucleobase:cation symporter-2 (NCS2) (TC 2.A.40) family.</text>
</comment>
<feature type="transmembrane region" description="Helical" evidence="7">
    <location>
        <begin position="61"/>
        <end position="77"/>
    </location>
</feature>
<evidence type="ECO:0000256" key="5">
    <source>
        <dbReference type="ARBA" id="ARBA00022989"/>
    </source>
</evidence>
<proteinExistence type="inferred from homology"/>
<feature type="transmembrane region" description="Helical" evidence="7">
    <location>
        <begin position="351"/>
        <end position="374"/>
    </location>
</feature>
<evidence type="ECO:0000256" key="1">
    <source>
        <dbReference type="ARBA" id="ARBA00004141"/>
    </source>
</evidence>
<comment type="subcellular location">
    <subcellularLocation>
        <location evidence="1">Membrane</location>
        <topology evidence="1">Multi-pass membrane protein</topology>
    </subcellularLocation>
</comment>
<evidence type="ECO:0000313" key="8">
    <source>
        <dbReference type="EMBL" id="GCE12632.1"/>
    </source>
</evidence>
<keyword evidence="4 7" id="KW-0812">Transmembrane</keyword>
<dbReference type="EMBL" id="BIFR01000001">
    <property type="protein sequence ID" value="GCE12632.1"/>
    <property type="molecule type" value="Genomic_DNA"/>
</dbReference>
<name>A0A402A0P7_9CHLR</name>
<dbReference type="Proteomes" id="UP000287352">
    <property type="component" value="Unassembled WGS sequence"/>
</dbReference>
<evidence type="ECO:0000313" key="9">
    <source>
        <dbReference type="Proteomes" id="UP000287352"/>
    </source>
</evidence>
<dbReference type="Pfam" id="PF00860">
    <property type="entry name" value="Xan_ur_permease"/>
    <property type="match status" value="1"/>
</dbReference>
<keyword evidence="3" id="KW-0813">Transport</keyword>
<feature type="transmembrane region" description="Helical" evidence="7">
    <location>
        <begin position="282"/>
        <end position="300"/>
    </location>
</feature>
<evidence type="ECO:0000256" key="4">
    <source>
        <dbReference type="ARBA" id="ARBA00022692"/>
    </source>
</evidence>